<keyword evidence="2" id="KW-1185">Reference proteome</keyword>
<organism evidence="1 2">
    <name type="scientific">Gossypium trilobum</name>
    <dbReference type="NCBI Taxonomy" id="34281"/>
    <lineage>
        <taxon>Eukaryota</taxon>
        <taxon>Viridiplantae</taxon>
        <taxon>Streptophyta</taxon>
        <taxon>Embryophyta</taxon>
        <taxon>Tracheophyta</taxon>
        <taxon>Spermatophyta</taxon>
        <taxon>Magnoliopsida</taxon>
        <taxon>eudicotyledons</taxon>
        <taxon>Gunneridae</taxon>
        <taxon>Pentapetalae</taxon>
        <taxon>rosids</taxon>
        <taxon>malvids</taxon>
        <taxon>Malvales</taxon>
        <taxon>Malvaceae</taxon>
        <taxon>Malvoideae</taxon>
        <taxon>Gossypium</taxon>
    </lineage>
</organism>
<proteinExistence type="predicted"/>
<name>A0A7J9FTU1_9ROSI</name>
<reference evidence="1 2" key="1">
    <citation type="journal article" date="2019" name="Genome Biol. Evol.">
        <title>Insights into the evolution of the New World diploid cottons (Gossypium, subgenus Houzingenia) based on genome sequencing.</title>
        <authorList>
            <person name="Grover C.E."/>
            <person name="Arick M.A. 2nd"/>
            <person name="Thrash A."/>
            <person name="Conover J.L."/>
            <person name="Sanders W.S."/>
            <person name="Peterson D.G."/>
            <person name="Frelichowski J.E."/>
            <person name="Scheffler J.A."/>
            <person name="Scheffler B.E."/>
            <person name="Wendel J.F."/>
        </authorList>
    </citation>
    <scope>NUCLEOTIDE SEQUENCE [LARGE SCALE GENOMIC DNA]</scope>
    <source>
        <strain evidence="1">8</strain>
        <tissue evidence="1">Leaf</tissue>
    </source>
</reference>
<sequence>MTVNSWQNTTFGWIKINVNGSLSRSGLEVAIYGVARGPSGG</sequence>
<evidence type="ECO:0000313" key="2">
    <source>
        <dbReference type="Proteomes" id="UP000593568"/>
    </source>
</evidence>
<dbReference type="Proteomes" id="UP000593568">
    <property type="component" value="Unassembled WGS sequence"/>
</dbReference>
<evidence type="ECO:0000313" key="1">
    <source>
        <dbReference type="EMBL" id="MBA0788742.1"/>
    </source>
</evidence>
<accession>A0A7J9FTU1</accession>
<protein>
    <submittedName>
        <fullName evidence="1">Uncharacterized protein</fullName>
    </submittedName>
</protein>
<dbReference type="AlphaFoldDB" id="A0A7J9FTU1"/>
<comment type="caution">
    <text evidence="1">The sequence shown here is derived from an EMBL/GenBank/DDBJ whole genome shotgun (WGS) entry which is preliminary data.</text>
</comment>
<dbReference type="EMBL" id="JABEZW010228355">
    <property type="protein sequence ID" value="MBA0788742.1"/>
    <property type="molecule type" value="Genomic_DNA"/>
</dbReference>
<gene>
    <name evidence="1" type="ORF">Gotri_026808</name>
</gene>